<protein>
    <submittedName>
        <fullName evidence="2">Uncharacterized protein</fullName>
    </submittedName>
</protein>
<dbReference type="EMBL" id="JASSZA010000001">
    <property type="protein sequence ID" value="KAK2120690.1"/>
    <property type="molecule type" value="Genomic_DNA"/>
</dbReference>
<organism evidence="2 3">
    <name type="scientific">Saguinus oedipus</name>
    <name type="common">Cotton-top tamarin</name>
    <name type="synonym">Oedipomidas oedipus</name>
    <dbReference type="NCBI Taxonomy" id="9490"/>
    <lineage>
        <taxon>Eukaryota</taxon>
        <taxon>Metazoa</taxon>
        <taxon>Chordata</taxon>
        <taxon>Craniata</taxon>
        <taxon>Vertebrata</taxon>
        <taxon>Euteleostomi</taxon>
        <taxon>Mammalia</taxon>
        <taxon>Eutheria</taxon>
        <taxon>Euarchontoglires</taxon>
        <taxon>Primates</taxon>
        <taxon>Haplorrhini</taxon>
        <taxon>Platyrrhini</taxon>
        <taxon>Cebidae</taxon>
        <taxon>Callitrichinae</taxon>
        <taxon>Saguinus</taxon>
    </lineage>
</organism>
<dbReference type="Proteomes" id="UP001266305">
    <property type="component" value="Unassembled WGS sequence"/>
</dbReference>
<comment type="caution">
    <text evidence="2">The sequence shown here is derived from an EMBL/GenBank/DDBJ whole genome shotgun (WGS) entry which is preliminary data.</text>
</comment>
<keyword evidence="3" id="KW-1185">Reference proteome</keyword>
<feature type="region of interest" description="Disordered" evidence="1">
    <location>
        <begin position="1"/>
        <end position="27"/>
    </location>
</feature>
<sequence length="116" mass="12492">MPKQKKRSGSPAATLSPSPSPQQRAPFPALPNFPELFLCVSEPFLGVMSEHFGGLQLEGAAAEPMTSPSLVLFWDLGLGASPEQKHRRLRFLPSLLHAAHLLSAAVGGRAGVRRER</sequence>
<evidence type="ECO:0000313" key="3">
    <source>
        <dbReference type="Proteomes" id="UP001266305"/>
    </source>
</evidence>
<evidence type="ECO:0000313" key="2">
    <source>
        <dbReference type="EMBL" id="KAK2120690.1"/>
    </source>
</evidence>
<proteinExistence type="predicted"/>
<reference evidence="2 3" key="1">
    <citation type="submission" date="2023-05" db="EMBL/GenBank/DDBJ databases">
        <title>B98-5 Cell Line De Novo Hybrid Assembly: An Optical Mapping Approach.</title>
        <authorList>
            <person name="Kananen K."/>
            <person name="Auerbach J.A."/>
            <person name="Kautto E."/>
            <person name="Blachly J.S."/>
        </authorList>
    </citation>
    <scope>NUCLEOTIDE SEQUENCE [LARGE SCALE GENOMIC DNA]</scope>
    <source>
        <strain evidence="2">B95-8</strain>
        <tissue evidence="2">Cell line</tissue>
    </source>
</reference>
<gene>
    <name evidence="2" type="ORF">P7K49_002076</name>
</gene>
<evidence type="ECO:0000256" key="1">
    <source>
        <dbReference type="SAM" id="MobiDB-lite"/>
    </source>
</evidence>
<accession>A0ABQ9WGW4</accession>
<name>A0ABQ9WGW4_SAGOE</name>